<keyword evidence="2" id="KW-0547">Nucleotide-binding</keyword>
<evidence type="ECO:0000259" key="1">
    <source>
        <dbReference type="Pfam" id="PF02518"/>
    </source>
</evidence>
<dbReference type="InterPro" id="IPR036890">
    <property type="entry name" value="HATPase_C_sf"/>
</dbReference>
<dbReference type="GO" id="GO:0005524">
    <property type="term" value="F:ATP binding"/>
    <property type="evidence" value="ECO:0007669"/>
    <property type="project" value="UniProtKB-KW"/>
</dbReference>
<gene>
    <name evidence="2" type="ORF">L6E24_02275</name>
</gene>
<evidence type="ECO:0000313" key="2">
    <source>
        <dbReference type="EMBL" id="UUX92973.1"/>
    </source>
</evidence>
<keyword evidence="2" id="KW-0067">ATP-binding</keyword>
<dbReference type="Proteomes" id="UP001060368">
    <property type="component" value="Chromosome"/>
</dbReference>
<dbReference type="RefSeq" id="WP_257743115.1">
    <property type="nucleotide sequence ID" value="NZ_CP096115.1"/>
</dbReference>
<dbReference type="KEGG" id="mend:L6E24_02275"/>
<proteinExistence type="predicted"/>
<dbReference type="Gene3D" id="3.30.565.10">
    <property type="entry name" value="Histidine kinase-like ATPase, C-terminal domain"/>
    <property type="match status" value="1"/>
</dbReference>
<dbReference type="AlphaFoldDB" id="A0A9E7PMK0"/>
<dbReference type="EMBL" id="CP096115">
    <property type="protein sequence ID" value="UUX92973.1"/>
    <property type="molecule type" value="Genomic_DNA"/>
</dbReference>
<sequence length="292" mass="33479">MTDILKIPNILDNTSGFMLLFDVWDEYNHSADLTFDFSECTFIKQNGVAFLAGLACHIRKNGGVVFIDESTIIPKVMMNLAQNGFLKEITGESEPWDGNSVPLMQYFAHDINSIEKYLEDKWIGRGWIYTSSLLSEKIIGNILELYENAFEHSFSDVGVFTCGQRFPTKNELVLTIIDFGIGIPQSLNKYFKESKESFDGNYRLEKAFQDGFSTKRREQPRGVGLDLLKDFILKNHGQMDIYSNNECARIKSGNIRYAIKDFYFNGTAVNIKLKCDEKYYLIEGEPVDQPYF</sequence>
<dbReference type="InterPro" id="IPR003594">
    <property type="entry name" value="HATPase_dom"/>
</dbReference>
<evidence type="ECO:0000313" key="3">
    <source>
        <dbReference type="Proteomes" id="UP001060368"/>
    </source>
</evidence>
<protein>
    <submittedName>
        <fullName evidence="2">ATP-binding protein</fullName>
    </submittedName>
</protein>
<name>A0A9E7PMK0_9EURY</name>
<dbReference type="GeneID" id="74306484"/>
<reference evidence="2" key="1">
    <citation type="submission" date="2022-04" db="EMBL/GenBank/DDBJ databases">
        <title>Complete genome of Methanoplanus endosymbiosus DSM 3599.</title>
        <authorList>
            <person name="Chen S.-C."/>
            <person name="You Y.-T."/>
            <person name="Zhou Y.-Z."/>
            <person name="Lai M.-C."/>
        </authorList>
    </citation>
    <scope>NUCLEOTIDE SEQUENCE</scope>
    <source>
        <strain evidence="2">DSM 3599</strain>
    </source>
</reference>
<keyword evidence="3" id="KW-1185">Reference proteome</keyword>
<feature type="domain" description="Histidine kinase/HSP90-like ATPase" evidence="1">
    <location>
        <begin position="142"/>
        <end position="244"/>
    </location>
</feature>
<accession>A0A9E7PMK0</accession>
<dbReference type="SUPFAM" id="SSF55874">
    <property type="entry name" value="ATPase domain of HSP90 chaperone/DNA topoisomerase II/histidine kinase"/>
    <property type="match status" value="1"/>
</dbReference>
<organism evidence="2 3">
    <name type="scientific">Methanoplanus endosymbiosus</name>
    <dbReference type="NCBI Taxonomy" id="33865"/>
    <lineage>
        <taxon>Archaea</taxon>
        <taxon>Methanobacteriati</taxon>
        <taxon>Methanobacteriota</taxon>
        <taxon>Stenosarchaea group</taxon>
        <taxon>Methanomicrobia</taxon>
        <taxon>Methanomicrobiales</taxon>
        <taxon>Methanomicrobiaceae</taxon>
        <taxon>Methanoplanus</taxon>
    </lineage>
</organism>
<dbReference type="Pfam" id="PF02518">
    <property type="entry name" value="HATPase_c"/>
    <property type="match status" value="1"/>
</dbReference>